<proteinExistence type="predicted"/>
<feature type="compositionally biased region" description="Low complexity" evidence="1">
    <location>
        <begin position="95"/>
        <end position="106"/>
    </location>
</feature>
<evidence type="ECO:0000256" key="1">
    <source>
        <dbReference type="SAM" id="MobiDB-lite"/>
    </source>
</evidence>
<comment type="caution">
    <text evidence="2">The sequence shown here is derived from an EMBL/GenBank/DDBJ whole genome shotgun (WGS) entry which is preliminary data.</text>
</comment>
<name>A0AAD6C2C3_9EURO</name>
<feature type="compositionally biased region" description="Polar residues" evidence="1">
    <location>
        <begin position="1"/>
        <end position="23"/>
    </location>
</feature>
<keyword evidence="3" id="KW-1185">Reference proteome</keyword>
<reference evidence="2" key="2">
    <citation type="journal article" date="2023" name="IMA Fungus">
        <title>Comparative genomic study of the Penicillium genus elucidates a diverse pangenome and 15 lateral gene transfer events.</title>
        <authorList>
            <person name="Petersen C."/>
            <person name="Sorensen T."/>
            <person name="Nielsen M.R."/>
            <person name="Sondergaard T.E."/>
            <person name="Sorensen J.L."/>
            <person name="Fitzpatrick D.A."/>
            <person name="Frisvad J.C."/>
            <person name="Nielsen K.L."/>
        </authorList>
    </citation>
    <scope>NUCLEOTIDE SEQUENCE</scope>
    <source>
        <strain evidence="2">IBT 16125</strain>
    </source>
</reference>
<evidence type="ECO:0000313" key="3">
    <source>
        <dbReference type="Proteomes" id="UP001213681"/>
    </source>
</evidence>
<dbReference type="Proteomes" id="UP001213681">
    <property type="component" value="Unassembled WGS sequence"/>
</dbReference>
<feature type="compositionally biased region" description="Acidic residues" evidence="1">
    <location>
        <begin position="129"/>
        <end position="140"/>
    </location>
</feature>
<protein>
    <submittedName>
        <fullName evidence="2">Uncharacterized protein</fullName>
    </submittedName>
</protein>
<dbReference type="RefSeq" id="XP_056763350.1">
    <property type="nucleotide sequence ID" value="XM_056914501.1"/>
</dbReference>
<dbReference type="GeneID" id="81604744"/>
<evidence type="ECO:0000313" key="2">
    <source>
        <dbReference type="EMBL" id="KAJ5440121.1"/>
    </source>
</evidence>
<dbReference type="AlphaFoldDB" id="A0AAD6C2C3"/>
<organism evidence="2 3">
    <name type="scientific">Penicillium daleae</name>
    <dbReference type="NCBI Taxonomy" id="63821"/>
    <lineage>
        <taxon>Eukaryota</taxon>
        <taxon>Fungi</taxon>
        <taxon>Dikarya</taxon>
        <taxon>Ascomycota</taxon>
        <taxon>Pezizomycotina</taxon>
        <taxon>Eurotiomycetes</taxon>
        <taxon>Eurotiomycetidae</taxon>
        <taxon>Eurotiales</taxon>
        <taxon>Aspergillaceae</taxon>
        <taxon>Penicillium</taxon>
    </lineage>
</organism>
<accession>A0AAD6C2C3</accession>
<feature type="region of interest" description="Disordered" evidence="1">
    <location>
        <begin position="90"/>
        <end position="152"/>
    </location>
</feature>
<feature type="region of interest" description="Disordered" evidence="1">
    <location>
        <begin position="1"/>
        <end position="31"/>
    </location>
</feature>
<reference evidence="2" key="1">
    <citation type="submission" date="2022-12" db="EMBL/GenBank/DDBJ databases">
        <authorList>
            <person name="Petersen C."/>
        </authorList>
    </citation>
    <scope>NUCLEOTIDE SEQUENCE</scope>
    <source>
        <strain evidence="2">IBT 16125</strain>
    </source>
</reference>
<gene>
    <name evidence="2" type="ORF">N7458_011119</name>
</gene>
<dbReference type="EMBL" id="JAPVEA010000008">
    <property type="protein sequence ID" value="KAJ5440121.1"/>
    <property type="molecule type" value="Genomic_DNA"/>
</dbReference>
<sequence>MNRSQTSAPPENAGLPQTSTVQASPRGVRGKPLTANDELVLVALCKARNQEGHFADKPKRFWIEISQIFHITTHRPYSWQSCRRRMIKAEVEENSQQSGAQSASPSLNPPVQAEPTETAPIPKSTSVEGDNDLDSDDDDLPPGLPFVRGNITSPHGQWDAEKNAFILNLVTYFNDTVGSFENQLQAVMDRLIKDEDDQRNIDEAFSNFKQILDRALEKAGYGQKEEEDQ</sequence>